<dbReference type="EMBL" id="JAPFFK010000003">
    <property type="protein sequence ID" value="KAJ6769709.1"/>
    <property type="molecule type" value="Genomic_DNA"/>
</dbReference>
<sequence>MPGNYGMKVAVQLSSILQYQSHVFWWQSSMDNESITQNQKVNSINNVTISDLNGR</sequence>
<accession>A0A9Q1AFW5</accession>
<dbReference type="Proteomes" id="UP001151532">
    <property type="component" value="Chromosome 11"/>
</dbReference>
<gene>
    <name evidence="1" type="ORF">OIU79_020549</name>
</gene>
<organism evidence="1 2">
    <name type="scientific">Salix purpurea</name>
    <name type="common">Purple osier willow</name>
    <dbReference type="NCBI Taxonomy" id="77065"/>
    <lineage>
        <taxon>Eukaryota</taxon>
        <taxon>Viridiplantae</taxon>
        <taxon>Streptophyta</taxon>
        <taxon>Embryophyta</taxon>
        <taxon>Tracheophyta</taxon>
        <taxon>Spermatophyta</taxon>
        <taxon>Magnoliopsida</taxon>
        <taxon>eudicotyledons</taxon>
        <taxon>Gunneridae</taxon>
        <taxon>Pentapetalae</taxon>
        <taxon>rosids</taxon>
        <taxon>fabids</taxon>
        <taxon>Malpighiales</taxon>
        <taxon>Salicaceae</taxon>
        <taxon>Saliceae</taxon>
        <taxon>Salix</taxon>
    </lineage>
</organism>
<reference evidence="1" key="1">
    <citation type="submission" date="2022-11" db="EMBL/GenBank/DDBJ databases">
        <authorList>
            <person name="Hyden B.L."/>
            <person name="Feng K."/>
            <person name="Yates T."/>
            <person name="Jawdy S."/>
            <person name="Smart L.B."/>
            <person name="Muchero W."/>
        </authorList>
    </citation>
    <scope>NUCLEOTIDE SEQUENCE</scope>
    <source>
        <tissue evidence="1">Shoot tip</tissue>
    </source>
</reference>
<keyword evidence="2" id="KW-1185">Reference proteome</keyword>
<comment type="caution">
    <text evidence="1">The sequence shown here is derived from an EMBL/GenBank/DDBJ whole genome shotgun (WGS) entry which is preliminary data.</text>
</comment>
<protein>
    <submittedName>
        <fullName evidence="1">Uncharacterized protein</fullName>
    </submittedName>
</protein>
<name>A0A9Q1AFW5_SALPP</name>
<dbReference type="OrthoDB" id="813418at2759"/>
<evidence type="ECO:0000313" key="1">
    <source>
        <dbReference type="EMBL" id="KAJ6769709.1"/>
    </source>
</evidence>
<dbReference type="AlphaFoldDB" id="A0A9Q1AFW5"/>
<reference evidence="1" key="2">
    <citation type="journal article" date="2023" name="Int. J. Mol. Sci.">
        <title>De Novo Assembly and Annotation of 11 Diverse Shrub Willow (Salix) Genomes Reveals Novel Gene Organization in Sex-Linked Regions.</title>
        <authorList>
            <person name="Hyden B."/>
            <person name="Feng K."/>
            <person name="Yates T.B."/>
            <person name="Jawdy S."/>
            <person name="Cereghino C."/>
            <person name="Smart L.B."/>
            <person name="Muchero W."/>
        </authorList>
    </citation>
    <scope>NUCLEOTIDE SEQUENCE</scope>
    <source>
        <tissue evidence="1">Shoot tip</tissue>
    </source>
</reference>
<proteinExistence type="predicted"/>
<evidence type="ECO:0000313" key="2">
    <source>
        <dbReference type="Proteomes" id="UP001151532"/>
    </source>
</evidence>